<name>D2DWA0_PHAVU</name>
<reference evidence="1" key="1">
    <citation type="journal article" date="2009" name="Plant Physiol.">
        <title>A nomadic subtelomeric disease resistance gene cluster in common bean.</title>
        <authorList>
            <person name="David P."/>
            <person name="Chen N.W.G."/>
            <person name="Pedrosa-Harand A."/>
            <person name="Thareau V."/>
            <person name="Sevignac M."/>
            <person name="Cannon S.B."/>
            <person name="Debouck D."/>
            <person name="Langin T."/>
            <person name="Geffroy V."/>
        </authorList>
    </citation>
    <scope>NUCLEOTIDE SEQUENCE</scope>
</reference>
<protein>
    <submittedName>
        <fullName evidence="1">Uncharacterized protein</fullName>
    </submittedName>
</protein>
<organism evidence="1">
    <name type="scientific">Phaseolus vulgaris</name>
    <name type="common">Kidney bean</name>
    <name type="synonym">French bean</name>
    <dbReference type="NCBI Taxonomy" id="3885"/>
    <lineage>
        <taxon>Eukaryota</taxon>
        <taxon>Viridiplantae</taxon>
        <taxon>Streptophyta</taxon>
        <taxon>Embryophyta</taxon>
        <taxon>Tracheophyta</taxon>
        <taxon>Spermatophyta</taxon>
        <taxon>Magnoliopsida</taxon>
        <taxon>eudicotyledons</taxon>
        <taxon>Gunneridae</taxon>
        <taxon>Pentapetalae</taxon>
        <taxon>rosids</taxon>
        <taxon>fabids</taxon>
        <taxon>Fabales</taxon>
        <taxon>Fabaceae</taxon>
        <taxon>Papilionoideae</taxon>
        <taxon>50 kb inversion clade</taxon>
        <taxon>NPAAA clade</taxon>
        <taxon>indigoferoid/millettioid clade</taxon>
        <taxon>Phaseoleae</taxon>
        <taxon>Phaseolus</taxon>
    </lineage>
</organism>
<evidence type="ECO:0000313" key="1">
    <source>
        <dbReference type="EMBL" id="ACZ74690.1"/>
    </source>
</evidence>
<sequence>MNNVAFREEKVNTEDIFNLDKRKVAGVCYAEEGFEYQVTLGSRTREAHKCKIMGSVNDMVEVRRRILKEDVRAGMPGIFWRSLFEVLPLKDDAKICRKGTTCRMSSRTRKRT</sequence>
<proteinExistence type="predicted"/>
<accession>D2DWA0</accession>
<dbReference type="AlphaFoldDB" id="D2DWA0"/>
<dbReference type="EMBL" id="FJ817291">
    <property type="protein sequence ID" value="ACZ74690.1"/>
    <property type="molecule type" value="Genomic_DNA"/>
</dbReference>